<evidence type="ECO:0000313" key="1">
    <source>
        <dbReference type="EMBL" id="KAI8006150.1"/>
    </source>
</evidence>
<evidence type="ECO:0000313" key="2">
    <source>
        <dbReference type="Proteomes" id="UP001060215"/>
    </source>
</evidence>
<keyword evidence="2" id="KW-1185">Reference proteome</keyword>
<name>A0ACC0H0M1_9ERIC</name>
<dbReference type="Proteomes" id="UP001060215">
    <property type="component" value="Chromosome 7"/>
</dbReference>
<proteinExistence type="predicted"/>
<dbReference type="EMBL" id="CM045764">
    <property type="protein sequence ID" value="KAI8006150.1"/>
    <property type="molecule type" value="Genomic_DNA"/>
</dbReference>
<comment type="caution">
    <text evidence="1">The sequence shown here is derived from an EMBL/GenBank/DDBJ whole genome shotgun (WGS) entry which is preliminary data.</text>
</comment>
<reference evidence="1 2" key="1">
    <citation type="journal article" date="2022" name="Plant J.">
        <title>Chromosome-level genome of Camellia lanceoleosa provides a valuable resource for understanding genome evolution and self-incompatibility.</title>
        <authorList>
            <person name="Gong W."/>
            <person name="Xiao S."/>
            <person name="Wang L."/>
            <person name="Liao Z."/>
            <person name="Chang Y."/>
            <person name="Mo W."/>
            <person name="Hu G."/>
            <person name="Li W."/>
            <person name="Zhao G."/>
            <person name="Zhu H."/>
            <person name="Hu X."/>
            <person name="Ji K."/>
            <person name="Xiang X."/>
            <person name="Song Q."/>
            <person name="Yuan D."/>
            <person name="Jin S."/>
            <person name="Zhang L."/>
        </authorList>
    </citation>
    <scope>NUCLEOTIDE SEQUENCE [LARGE SCALE GENOMIC DNA]</scope>
    <source>
        <strain evidence="1">SQ_2022a</strain>
    </source>
</reference>
<protein>
    <submittedName>
        <fullName evidence="1">Uncharacterized protein</fullName>
    </submittedName>
</protein>
<accession>A0ACC0H0M1</accession>
<organism evidence="1 2">
    <name type="scientific">Camellia lanceoleosa</name>
    <dbReference type="NCBI Taxonomy" id="1840588"/>
    <lineage>
        <taxon>Eukaryota</taxon>
        <taxon>Viridiplantae</taxon>
        <taxon>Streptophyta</taxon>
        <taxon>Embryophyta</taxon>
        <taxon>Tracheophyta</taxon>
        <taxon>Spermatophyta</taxon>
        <taxon>Magnoliopsida</taxon>
        <taxon>eudicotyledons</taxon>
        <taxon>Gunneridae</taxon>
        <taxon>Pentapetalae</taxon>
        <taxon>asterids</taxon>
        <taxon>Ericales</taxon>
        <taxon>Theaceae</taxon>
        <taxon>Camellia</taxon>
    </lineage>
</organism>
<gene>
    <name evidence="1" type="ORF">LOK49_LG07G03247</name>
</gene>
<sequence>MRETQDQVGIINGNWPVNLLSHLLCLEKEAAADKEKNNSNDTFCGTMRDIFKQGGNNESQKKDLEGGFGTVYKRIMVQFFLILRGWLPRGASLSVGGLESLTRLLIGWPKLLSMAAFLLIGLPTLQQSSLCCLELISCSLLCLLCELSFGLWCSLLCLLV</sequence>